<name>A0A0K1E9L7_CHOCO</name>
<feature type="compositionally biased region" description="Gly residues" evidence="1">
    <location>
        <begin position="45"/>
        <end position="57"/>
    </location>
</feature>
<dbReference type="InterPro" id="IPR013783">
    <property type="entry name" value="Ig-like_fold"/>
</dbReference>
<dbReference type="SUPFAM" id="SSF49899">
    <property type="entry name" value="Concanavalin A-like lectins/glucanases"/>
    <property type="match status" value="1"/>
</dbReference>
<reference evidence="3 4" key="1">
    <citation type="submission" date="2015-07" db="EMBL/GenBank/DDBJ databases">
        <title>Genome analysis of myxobacterium Chondromyces crocatus Cm c5 reveals a high potential for natural compound synthesis and the genetic basis for the loss of fruiting body formation.</title>
        <authorList>
            <person name="Zaburannyi N."/>
            <person name="Bunk B."/>
            <person name="Maier J."/>
            <person name="Overmann J."/>
            <person name="Mueller R."/>
        </authorList>
    </citation>
    <scope>NUCLEOTIDE SEQUENCE [LARGE SCALE GENOMIC DNA]</scope>
    <source>
        <strain evidence="3 4">Cm c5</strain>
    </source>
</reference>
<keyword evidence="4" id="KW-1185">Reference proteome</keyword>
<dbReference type="EMBL" id="CP012159">
    <property type="protein sequence ID" value="AKT37278.1"/>
    <property type="molecule type" value="Genomic_DNA"/>
</dbReference>
<protein>
    <recommendedName>
        <fullName evidence="5">Staphylococcus aureus surface protein A</fullName>
    </recommendedName>
</protein>
<dbReference type="STRING" id="52.CMC5_014090"/>
<dbReference type="RefSeq" id="WP_169796471.1">
    <property type="nucleotide sequence ID" value="NZ_CP012159.1"/>
</dbReference>
<keyword evidence="2" id="KW-0732">Signal</keyword>
<sequence>MRQDSLIRIIRPCAVGALLSMTALLGCASDTTLPGGNTTTVSNTGGSGGEGGTGGGDGGAGGEVYTGPCDRDCSKIETLPCKKAVCNEGQLDGPVGLCIVVNDDGTTCDDGLFCTVNDTCSGGQCVGGPQNDCGLTPATCNAVVCDESSKTCVEGTDTAANGTPCTPADLCQTLGTCQNGTCNGLPKDCSFSPFAECNSVACNPANGQCEPTADTAKNGNACSLTGDLCMVGRTCNNGQCLGGTARNCSGLTFECSLGVCNAQNGLCVAQNVPQGGSCAEAADSCNAGVCDAAGTCAPVPLGDGTACSDFDRCTANDTCSAGGCDGTPIAGCAFYLEEHFEFGCPPSGWTLAGDWECGMPRAVGPTSAYDGNRCVATKLATNYSNNQTYTASYVQTPPINLTTATNPGLRFAAFIATEGGTADGVNLKVSTNGGTTWTVVTGVRPAYNLTVNSQTAWGGANFTGGGWRLFDADLSPYVGQTISLRFSFRSDTSVNDYAGIYIDDVLVGEKPTLPLAITTTELPRAPSSLAYTTTLRRVGGSAAATWSIVGGSNHDWLTVNPTTGVLSGDPSTAQLGPFMVTLRVEEPGVPGNADQVVLTNEVVPTIFAEGFEVCPNGWTFGGDWQCGAPTSGPNAAYSGSNVLATQLATNYNYNQAWATTIATSPAINLTNVQSAHLTFRAWVHSESSVLLTGYDGANLKISTDGTTYTTLTNVSPGYTLTLSSQPAWGGNQSALGYQLFSADLSAYAGQTIRLRFAFYSDGLVNLPGFYIDDILITE</sequence>
<accession>A0A0K1E9L7</accession>
<feature type="region of interest" description="Disordered" evidence="1">
    <location>
        <begin position="38"/>
        <end position="57"/>
    </location>
</feature>
<feature type="signal peptide" evidence="2">
    <location>
        <begin position="1"/>
        <end position="28"/>
    </location>
</feature>
<evidence type="ECO:0000256" key="1">
    <source>
        <dbReference type="SAM" id="MobiDB-lite"/>
    </source>
</evidence>
<feature type="chain" id="PRO_5005459065" description="Staphylococcus aureus surface protein A" evidence="2">
    <location>
        <begin position="29"/>
        <end position="778"/>
    </location>
</feature>
<dbReference type="KEGG" id="ccro:CMC5_014090"/>
<dbReference type="InterPro" id="IPR013320">
    <property type="entry name" value="ConA-like_dom_sf"/>
</dbReference>
<gene>
    <name evidence="3" type="ORF">CMC5_014090</name>
</gene>
<dbReference type="Pfam" id="PF20773">
    <property type="entry name" value="InhA-like_MAM"/>
    <property type="match status" value="2"/>
</dbReference>
<dbReference type="Proteomes" id="UP000067626">
    <property type="component" value="Chromosome"/>
</dbReference>
<proteinExistence type="predicted"/>
<evidence type="ECO:0008006" key="5">
    <source>
        <dbReference type="Google" id="ProtNLM"/>
    </source>
</evidence>
<dbReference type="Gene3D" id="2.60.120.200">
    <property type="match status" value="2"/>
</dbReference>
<dbReference type="AlphaFoldDB" id="A0A0K1E9L7"/>
<evidence type="ECO:0000256" key="2">
    <source>
        <dbReference type="SAM" id="SignalP"/>
    </source>
</evidence>
<dbReference type="PROSITE" id="PS51257">
    <property type="entry name" value="PROKAR_LIPOPROTEIN"/>
    <property type="match status" value="1"/>
</dbReference>
<dbReference type="Gene3D" id="2.60.40.10">
    <property type="entry name" value="Immunoglobulins"/>
    <property type="match status" value="1"/>
</dbReference>
<organism evidence="3 4">
    <name type="scientific">Chondromyces crocatus</name>
    <dbReference type="NCBI Taxonomy" id="52"/>
    <lineage>
        <taxon>Bacteria</taxon>
        <taxon>Pseudomonadati</taxon>
        <taxon>Myxococcota</taxon>
        <taxon>Polyangia</taxon>
        <taxon>Polyangiales</taxon>
        <taxon>Polyangiaceae</taxon>
        <taxon>Chondromyces</taxon>
    </lineage>
</organism>
<evidence type="ECO:0000313" key="4">
    <source>
        <dbReference type="Proteomes" id="UP000067626"/>
    </source>
</evidence>
<dbReference type="NCBIfam" id="NF038128">
    <property type="entry name" value="choice_anch_J"/>
    <property type="match status" value="2"/>
</dbReference>
<evidence type="ECO:0000313" key="3">
    <source>
        <dbReference type="EMBL" id="AKT37278.1"/>
    </source>
</evidence>